<accession>A0A084EER3</accession>
<evidence type="ECO:0000256" key="1">
    <source>
        <dbReference type="ARBA" id="ARBA00023002"/>
    </source>
</evidence>
<dbReference type="EMBL" id="JGVR01000033">
    <property type="protein sequence ID" value="KEZ16455.1"/>
    <property type="molecule type" value="Genomic_DNA"/>
</dbReference>
<reference evidence="3 4" key="1">
    <citation type="submission" date="2014-03" db="EMBL/GenBank/DDBJ databases">
        <title>Genome sequence of Sphingobium yanoikuyae B1.</title>
        <authorList>
            <person name="Gan H.M."/>
            <person name="Gan H.Y."/>
            <person name="Savka M.A."/>
        </authorList>
    </citation>
    <scope>NUCLEOTIDE SEQUENCE [LARGE SCALE GENOMIC DNA]</scope>
    <source>
        <strain evidence="3 4">B1</strain>
    </source>
</reference>
<dbReference type="PANTHER" id="PTHR43244:SF1">
    <property type="entry name" value="5,10-METHYLENETETRAHYDROMETHANOPTERIN REDUCTASE"/>
    <property type="match status" value="1"/>
</dbReference>
<dbReference type="STRING" id="13690.AX777_16250"/>
<organism evidence="3 4">
    <name type="scientific">Sphingobium yanoikuyae</name>
    <name type="common">Sphingomonas yanoikuyae</name>
    <dbReference type="NCBI Taxonomy" id="13690"/>
    <lineage>
        <taxon>Bacteria</taxon>
        <taxon>Pseudomonadati</taxon>
        <taxon>Pseudomonadota</taxon>
        <taxon>Alphaproteobacteria</taxon>
        <taxon>Sphingomonadales</taxon>
        <taxon>Sphingomonadaceae</taxon>
        <taxon>Sphingobium</taxon>
    </lineage>
</organism>
<dbReference type="eggNOG" id="COG2141">
    <property type="taxonomic scope" value="Bacteria"/>
</dbReference>
<dbReference type="RefSeq" id="WP_037521886.1">
    <property type="nucleotide sequence ID" value="NZ_JGVR01000033.1"/>
</dbReference>
<dbReference type="InterPro" id="IPR011251">
    <property type="entry name" value="Luciferase-like_dom"/>
</dbReference>
<protein>
    <submittedName>
        <fullName evidence="3">F420-dependent oxidoreductase, G6PDH family</fullName>
    </submittedName>
</protein>
<gene>
    <name evidence="3" type="ORF">CP98_04145</name>
</gene>
<comment type="caution">
    <text evidence="3">The sequence shown here is derived from an EMBL/GenBank/DDBJ whole genome shotgun (WGS) entry which is preliminary data.</text>
</comment>
<dbReference type="PATRIC" id="fig|13690.10.peg.4261"/>
<dbReference type="SUPFAM" id="SSF51679">
    <property type="entry name" value="Bacterial luciferase-like"/>
    <property type="match status" value="1"/>
</dbReference>
<dbReference type="InterPro" id="IPR036661">
    <property type="entry name" value="Luciferase-like_sf"/>
</dbReference>
<evidence type="ECO:0000259" key="2">
    <source>
        <dbReference type="Pfam" id="PF00296"/>
    </source>
</evidence>
<keyword evidence="1" id="KW-0560">Oxidoreductase</keyword>
<dbReference type="PANTHER" id="PTHR43244">
    <property type="match status" value="1"/>
</dbReference>
<dbReference type="GO" id="GO:0016705">
    <property type="term" value="F:oxidoreductase activity, acting on paired donors, with incorporation or reduction of molecular oxygen"/>
    <property type="evidence" value="ECO:0007669"/>
    <property type="project" value="InterPro"/>
</dbReference>
<dbReference type="InterPro" id="IPR050564">
    <property type="entry name" value="F420-G6PD/mer"/>
</dbReference>
<dbReference type="NCBIfam" id="TIGR03557">
    <property type="entry name" value="F420_G6P_family"/>
    <property type="match status" value="1"/>
</dbReference>
<name>A0A084EER3_SPHYA</name>
<dbReference type="Gene3D" id="3.20.20.30">
    <property type="entry name" value="Luciferase-like domain"/>
    <property type="match status" value="1"/>
</dbReference>
<evidence type="ECO:0000313" key="3">
    <source>
        <dbReference type="EMBL" id="KEZ16455.1"/>
    </source>
</evidence>
<dbReference type="InterPro" id="IPR019945">
    <property type="entry name" value="F420_G6P_DH-rel"/>
</dbReference>
<dbReference type="AlphaFoldDB" id="A0A084EER3"/>
<sequence length="326" mass="35360">MPKFGYKLMTEEHGPKVLVENAIRAEKAGFDFVSISDHFHPWLESQGHAPFAWSVLGAIAHATDRIGIATGLTCPILRYHPVIVAQAAATIAVMSDDRFTLAVGAGERLNEHVTGARWPSVPERHEMLGEAIDIFRLLWKGGVHSWHGTHFVVDHAQLYDLPTEPIPIVLGVSGPSSVTLAAEKGDGIMTTAPDGDLVKSYEAKAGNPGPRYAEAVIAYASSAEQGLDIAHDRFRFSAFDWSVNSEVPSVQGFEAASQYVRPEDLASKVSAGPDVQAHVQLISQYVDAGFDHIVLTCPGDDQAGFIAFFEQELKPALSRPEKEPSR</sequence>
<dbReference type="CDD" id="cd01097">
    <property type="entry name" value="Tetrahydromethanopterin_reductase"/>
    <property type="match status" value="1"/>
</dbReference>
<dbReference type="Proteomes" id="UP000028534">
    <property type="component" value="Unassembled WGS sequence"/>
</dbReference>
<feature type="domain" description="Luciferase-like" evidence="2">
    <location>
        <begin position="10"/>
        <end position="202"/>
    </location>
</feature>
<dbReference type="Pfam" id="PF00296">
    <property type="entry name" value="Bac_luciferase"/>
    <property type="match status" value="1"/>
</dbReference>
<proteinExistence type="predicted"/>
<evidence type="ECO:0000313" key="4">
    <source>
        <dbReference type="Proteomes" id="UP000028534"/>
    </source>
</evidence>